<keyword evidence="2" id="KW-1185">Reference proteome</keyword>
<gene>
    <name evidence="1" type="ORF">FKW44_020092</name>
</gene>
<feature type="non-terminal residue" evidence="1">
    <location>
        <position position="51"/>
    </location>
</feature>
<protein>
    <submittedName>
        <fullName evidence="1">Uncharacterized protein</fullName>
    </submittedName>
</protein>
<evidence type="ECO:0000313" key="1">
    <source>
        <dbReference type="EMBL" id="QQP39267.1"/>
    </source>
</evidence>
<evidence type="ECO:0000313" key="2">
    <source>
        <dbReference type="Proteomes" id="UP000595437"/>
    </source>
</evidence>
<dbReference type="Proteomes" id="UP000595437">
    <property type="component" value="Chromosome 14"/>
</dbReference>
<proteinExistence type="predicted"/>
<sequence>MNDEENKLSTVSPRYNAPLYNELRIQRTSGASRTSLRYNELKFVISEDTEL</sequence>
<reference evidence="2" key="1">
    <citation type="submission" date="2021-01" db="EMBL/GenBank/DDBJ databases">
        <title>Caligus Genome Assembly.</title>
        <authorList>
            <person name="Gallardo-Escarate C."/>
        </authorList>
    </citation>
    <scope>NUCLEOTIDE SEQUENCE [LARGE SCALE GENOMIC DNA]</scope>
</reference>
<name>A0A7T8JXV4_CALRO</name>
<accession>A0A7T8JXV4</accession>
<organism evidence="1 2">
    <name type="scientific">Caligus rogercresseyi</name>
    <name type="common">Sea louse</name>
    <dbReference type="NCBI Taxonomy" id="217165"/>
    <lineage>
        <taxon>Eukaryota</taxon>
        <taxon>Metazoa</taxon>
        <taxon>Ecdysozoa</taxon>
        <taxon>Arthropoda</taxon>
        <taxon>Crustacea</taxon>
        <taxon>Multicrustacea</taxon>
        <taxon>Hexanauplia</taxon>
        <taxon>Copepoda</taxon>
        <taxon>Siphonostomatoida</taxon>
        <taxon>Caligidae</taxon>
        <taxon>Caligus</taxon>
    </lineage>
</organism>
<dbReference type="EMBL" id="CP045903">
    <property type="protein sequence ID" value="QQP39267.1"/>
    <property type="molecule type" value="Genomic_DNA"/>
</dbReference>
<dbReference type="AlphaFoldDB" id="A0A7T8JXV4"/>